<dbReference type="AlphaFoldDB" id="A0A410HYG0"/>
<evidence type="ECO:0000256" key="1">
    <source>
        <dbReference type="SAM" id="Phobius"/>
    </source>
</evidence>
<organism evidence="2">
    <name type="scientific">Trouessartia rubecula</name>
    <dbReference type="NCBI Taxonomy" id="474308"/>
    <lineage>
        <taxon>Eukaryota</taxon>
        <taxon>Metazoa</taxon>
        <taxon>Ecdysozoa</taxon>
        <taxon>Arthropoda</taxon>
        <taxon>Chelicerata</taxon>
        <taxon>Arachnida</taxon>
        <taxon>Acari</taxon>
        <taxon>Acariformes</taxon>
        <taxon>Sarcoptiformes</taxon>
        <taxon>Astigmata</taxon>
        <taxon>Psoroptidia</taxon>
        <taxon>Analgoidea</taxon>
        <taxon>Trouessartiidae</taxon>
        <taxon>Trouessartia</taxon>
    </lineage>
</organism>
<sequence length="147" mass="16763">MLFMMLVIPFMNPSSNPLKLSLFLTYMSIIMGISSYLFTNSILTITITVISFSSGMMILFSYCSIMCNYEEKSSQKKISYFAIIPLTLISILTLSTFTNSHPVSMGKMTTETFYTNSLIFMMFMVIVSMVAINISFFNPTKKFMMSY</sequence>
<geneLocation type="mitochondrion" evidence="2"/>
<dbReference type="EMBL" id="MH208456">
    <property type="protein sequence ID" value="QAB47271.1"/>
    <property type="molecule type" value="Genomic_DNA"/>
</dbReference>
<accession>A0A410HYG0</accession>
<gene>
    <name evidence="2" type="primary">nad6</name>
</gene>
<name>A0A410HYG0_9ACAR</name>
<feature type="transmembrane region" description="Helical" evidence="1">
    <location>
        <begin position="45"/>
        <end position="66"/>
    </location>
</feature>
<feature type="transmembrane region" description="Helical" evidence="1">
    <location>
        <begin position="118"/>
        <end position="137"/>
    </location>
</feature>
<keyword evidence="1" id="KW-1133">Transmembrane helix</keyword>
<reference evidence="2" key="1">
    <citation type="journal article" date="2018" name="Mitochondrial DNA Part B Resour">
        <title>The complete mitochondrial genome of the feather mite Trouessartia rubecula Jablonska, 1968 (Astigmata: Analgoidea: Trouessartiidae).</title>
        <authorList>
            <person name="Esteban R."/>
            <person name="Dona J."/>
            <person name="Vierna J."/>
            <person name="Vizcaino A."/>
            <person name="Serrano D."/>
            <person name="Jovani R."/>
        </authorList>
    </citation>
    <scope>NUCLEOTIDE SEQUENCE</scope>
</reference>
<keyword evidence="2" id="KW-0496">Mitochondrion</keyword>
<feature type="transmembrane region" description="Helical" evidence="1">
    <location>
        <begin position="78"/>
        <end position="98"/>
    </location>
</feature>
<protein>
    <submittedName>
        <fullName evidence="2">NADH dehydrogenase subunit 6</fullName>
    </submittedName>
</protein>
<keyword evidence="1" id="KW-0812">Transmembrane</keyword>
<proteinExistence type="predicted"/>
<keyword evidence="1" id="KW-0472">Membrane</keyword>
<evidence type="ECO:0000313" key="2">
    <source>
        <dbReference type="EMBL" id="QAB47271.1"/>
    </source>
</evidence>
<feature type="transmembrane region" description="Helical" evidence="1">
    <location>
        <begin position="20"/>
        <end position="39"/>
    </location>
</feature>